<dbReference type="SMART" id="SM00501">
    <property type="entry name" value="BRIGHT"/>
    <property type="match status" value="1"/>
</dbReference>
<dbReference type="InterPro" id="IPR013083">
    <property type="entry name" value="Znf_RING/FYVE/PHD"/>
</dbReference>
<dbReference type="SMART" id="SM01014">
    <property type="entry name" value="ARID"/>
    <property type="match status" value="1"/>
</dbReference>
<dbReference type="InterPro" id="IPR036431">
    <property type="entry name" value="ARID_dom_sf"/>
</dbReference>
<dbReference type="InterPro" id="IPR051232">
    <property type="entry name" value="ARID/SWI1_ChromRemod"/>
</dbReference>
<keyword evidence="1" id="KW-0805">Transcription regulation</keyword>
<proteinExistence type="predicted"/>
<keyword evidence="6" id="KW-1185">Reference proteome</keyword>
<reference evidence="5 6" key="1">
    <citation type="journal article" date="2013" name="Curr. Biol.">
        <title>The Genome of the Foraminiferan Reticulomyxa filosa.</title>
        <authorList>
            <person name="Glockner G."/>
            <person name="Hulsmann N."/>
            <person name="Schleicher M."/>
            <person name="Noegel A.A."/>
            <person name="Eichinger L."/>
            <person name="Gallinger C."/>
            <person name="Pawlowski J."/>
            <person name="Sierra R."/>
            <person name="Euteneuer U."/>
            <person name="Pillet L."/>
            <person name="Moustafa A."/>
            <person name="Platzer M."/>
            <person name="Groth M."/>
            <person name="Szafranski K."/>
            <person name="Schliwa M."/>
        </authorList>
    </citation>
    <scope>NUCLEOTIDE SEQUENCE [LARGE SCALE GENOMIC DNA]</scope>
</reference>
<dbReference type="PANTHER" id="PTHR13964">
    <property type="entry name" value="RBP-RELATED"/>
    <property type="match status" value="1"/>
</dbReference>
<dbReference type="PROSITE" id="PS51011">
    <property type="entry name" value="ARID"/>
    <property type="match status" value="1"/>
</dbReference>
<dbReference type="GO" id="GO:0005634">
    <property type="term" value="C:nucleus"/>
    <property type="evidence" value="ECO:0007669"/>
    <property type="project" value="TreeGrafter"/>
</dbReference>
<dbReference type="Proteomes" id="UP000023152">
    <property type="component" value="Unassembled WGS sequence"/>
</dbReference>
<sequence length="219" mass="25462">MLSSFGISELRARFKINLQAFLGKDDLKEPVLCRVQVYLYDLFMKVMNANGYDQVCQSQLWTQIALQLSVKSTNSAYQVKKTYETYLLDYEQAHCMPFFDPSRMLDKPPSQRFDEMLQGLQKPKQIIYIYIYYKLGKDKPGRELLCLRCKEDISVGDGIGCWDCGDNYHKKCTSLPANIGGSFVWHCEDCESLLNQKFGYETGLEYNVHQYQQRSEQLS</sequence>
<organism evidence="5 6">
    <name type="scientific">Reticulomyxa filosa</name>
    <dbReference type="NCBI Taxonomy" id="46433"/>
    <lineage>
        <taxon>Eukaryota</taxon>
        <taxon>Sar</taxon>
        <taxon>Rhizaria</taxon>
        <taxon>Retaria</taxon>
        <taxon>Foraminifera</taxon>
        <taxon>Monothalamids</taxon>
        <taxon>Reticulomyxidae</taxon>
        <taxon>Reticulomyxa</taxon>
    </lineage>
</organism>
<evidence type="ECO:0000256" key="3">
    <source>
        <dbReference type="ARBA" id="ARBA00023242"/>
    </source>
</evidence>
<name>X6LZC1_RETFI</name>
<dbReference type="EMBL" id="ASPP01026869">
    <property type="protein sequence ID" value="ETO06711.1"/>
    <property type="molecule type" value="Genomic_DNA"/>
</dbReference>
<dbReference type="OrthoDB" id="8709537at2759"/>
<dbReference type="GO" id="GO:0006357">
    <property type="term" value="P:regulation of transcription by RNA polymerase II"/>
    <property type="evidence" value="ECO:0007669"/>
    <property type="project" value="TreeGrafter"/>
</dbReference>
<accession>X6LZC1</accession>
<dbReference type="CDD" id="cd16100">
    <property type="entry name" value="ARID"/>
    <property type="match status" value="1"/>
</dbReference>
<dbReference type="InterPro" id="IPR011011">
    <property type="entry name" value="Znf_FYVE_PHD"/>
</dbReference>
<dbReference type="SUPFAM" id="SSF57903">
    <property type="entry name" value="FYVE/PHD zinc finger"/>
    <property type="match status" value="1"/>
</dbReference>
<dbReference type="Pfam" id="PF01388">
    <property type="entry name" value="ARID"/>
    <property type="match status" value="1"/>
</dbReference>
<evidence type="ECO:0000256" key="2">
    <source>
        <dbReference type="ARBA" id="ARBA00023163"/>
    </source>
</evidence>
<dbReference type="AlphaFoldDB" id="X6LZC1"/>
<dbReference type="Gene3D" id="1.10.150.60">
    <property type="entry name" value="ARID DNA-binding domain"/>
    <property type="match status" value="1"/>
</dbReference>
<dbReference type="PANTHER" id="PTHR13964:SF27">
    <property type="entry name" value="HAT-TRICK, ISOFORM D"/>
    <property type="match status" value="1"/>
</dbReference>
<evidence type="ECO:0000259" key="4">
    <source>
        <dbReference type="PROSITE" id="PS51011"/>
    </source>
</evidence>
<keyword evidence="2" id="KW-0804">Transcription</keyword>
<evidence type="ECO:0000313" key="5">
    <source>
        <dbReference type="EMBL" id="ETO06711.1"/>
    </source>
</evidence>
<protein>
    <recommendedName>
        <fullName evidence="4">ARID domain-containing protein</fullName>
    </recommendedName>
</protein>
<dbReference type="SUPFAM" id="SSF46774">
    <property type="entry name" value="ARID-like"/>
    <property type="match status" value="1"/>
</dbReference>
<evidence type="ECO:0000313" key="6">
    <source>
        <dbReference type="Proteomes" id="UP000023152"/>
    </source>
</evidence>
<dbReference type="GO" id="GO:0000976">
    <property type="term" value="F:transcription cis-regulatory region binding"/>
    <property type="evidence" value="ECO:0007669"/>
    <property type="project" value="TreeGrafter"/>
</dbReference>
<evidence type="ECO:0000256" key="1">
    <source>
        <dbReference type="ARBA" id="ARBA00023015"/>
    </source>
</evidence>
<keyword evidence="3" id="KW-0539">Nucleus</keyword>
<feature type="non-terminal residue" evidence="5">
    <location>
        <position position="219"/>
    </location>
</feature>
<dbReference type="InterPro" id="IPR001606">
    <property type="entry name" value="ARID_dom"/>
</dbReference>
<dbReference type="Gene3D" id="3.30.40.10">
    <property type="entry name" value="Zinc/RING finger domain, C3HC4 (zinc finger)"/>
    <property type="match status" value="1"/>
</dbReference>
<feature type="domain" description="ARID" evidence="4">
    <location>
        <begin position="1"/>
        <end position="95"/>
    </location>
</feature>
<comment type="caution">
    <text evidence="5">The sequence shown here is derived from an EMBL/GenBank/DDBJ whole genome shotgun (WGS) entry which is preliminary data.</text>
</comment>
<gene>
    <name evidence="5" type="ORF">RFI_30681</name>
</gene>